<dbReference type="Pfam" id="PF02225">
    <property type="entry name" value="PA"/>
    <property type="match status" value="1"/>
</dbReference>
<dbReference type="InterPro" id="IPR003137">
    <property type="entry name" value="PA_domain"/>
</dbReference>
<name>A0A418X754_9BURK</name>
<gene>
    <name evidence="3" type="ORF">D3872_24525</name>
</gene>
<comment type="caution">
    <text evidence="3">The sequence shown here is derived from an EMBL/GenBank/DDBJ whole genome shotgun (WGS) entry which is preliminary data.</text>
</comment>
<organism evidence="3 4">
    <name type="scientific">Massilia cavernae</name>
    <dbReference type="NCBI Taxonomy" id="2320864"/>
    <lineage>
        <taxon>Bacteria</taxon>
        <taxon>Pseudomonadati</taxon>
        <taxon>Pseudomonadota</taxon>
        <taxon>Betaproteobacteria</taxon>
        <taxon>Burkholderiales</taxon>
        <taxon>Oxalobacteraceae</taxon>
        <taxon>Telluria group</taxon>
        <taxon>Massilia</taxon>
    </lineage>
</organism>
<evidence type="ECO:0000313" key="4">
    <source>
        <dbReference type="Proteomes" id="UP000284006"/>
    </source>
</evidence>
<protein>
    <recommendedName>
        <fullName evidence="2">PA domain-containing protein</fullName>
    </recommendedName>
</protein>
<dbReference type="SUPFAM" id="SSF52025">
    <property type="entry name" value="PA domain"/>
    <property type="match status" value="1"/>
</dbReference>
<feature type="domain" description="PA" evidence="2">
    <location>
        <begin position="38"/>
        <end position="104"/>
    </location>
</feature>
<sequence>MRFSGRHVRPVFLARPILVSPLVSASSKFSLLIQILNAAAVKGNIALVDRGGCEFMLKARHLQEVGAKGMVVDNAAGPVTGLGGSDPSIRIPAVRISLEAGAALKAALALGPRTQSGVAANLLTDPERLAGTDNARRVRMFAPADFDPGSSVSHFSTDAKPNQLMEPSINGDLTHEVSAQKDLTHALLVDIGW</sequence>
<evidence type="ECO:0000256" key="1">
    <source>
        <dbReference type="SAM" id="SignalP"/>
    </source>
</evidence>
<feature type="chain" id="PRO_5019026680" description="PA domain-containing protein" evidence="1">
    <location>
        <begin position="26"/>
        <end position="193"/>
    </location>
</feature>
<accession>A0A418X754</accession>
<dbReference type="Gene3D" id="3.50.30.30">
    <property type="match status" value="1"/>
</dbReference>
<dbReference type="Proteomes" id="UP000284006">
    <property type="component" value="Unassembled WGS sequence"/>
</dbReference>
<evidence type="ECO:0000259" key="2">
    <source>
        <dbReference type="Pfam" id="PF02225"/>
    </source>
</evidence>
<evidence type="ECO:0000313" key="3">
    <source>
        <dbReference type="EMBL" id="RJG08324.1"/>
    </source>
</evidence>
<dbReference type="OrthoDB" id="614750at2"/>
<proteinExistence type="predicted"/>
<dbReference type="AlphaFoldDB" id="A0A418X754"/>
<feature type="signal peptide" evidence="1">
    <location>
        <begin position="1"/>
        <end position="25"/>
    </location>
</feature>
<keyword evidence="4" id="KW-1185">Reference proteome</keyword>
<reference evidence="3 4" key="1">
    <citation type="submission" date="2018-09" db="EMBL/GenBank/DDBJ databases">
        <authorList>
            <person name="Zhu H."/>
        </authorList>
    </citation>
    <scope>NUCLEOTIDE SEQUENCE [LARGE SCALE GENOMIC DNA]</scope>
    <source>
        <strain evidence="3 4">K1S02-61</strain>
    </source>
</reference>
<keyword evidence="1" id="KW-0732">Signal</keyword>
<dbReference type="InterPro" id="IPR046450">
    <property type="entry name" value="PA_dom_sf"/>
</dbReference>
<dbReference type="EMBL" id="QYUP01000197">
    <property type="protein sequence ID" value="RJG08324.1"/>
    <property type="molecule type" value="Genomic_DNA"/>
</dbReference>